<proteinExistence type="inferred from homology"/>
<dbReference type="PANTHER" id="PTHR13068:SF23">
    <property type="entry name" value="TRANSCRIPTION TERMINATION FACTOR MTERF15, MITOCHONDRIAL"/>
    <property type="match status" value="1"/>
</dbReference>
<dbReference type="EMBL" id="BAABME010016597">
    <property type="protein sequence ID" value="GAA0146627.1"/>
    <property type="molecule type" value="Genomic_DNA"/>
</dbReference>
<dbReference type="GO" id="GO:0006353">
    <property type="term" value="P:DNA-templated transcription termination"/>
    <property type="evidence" value="ECO:0007669"/>
    <property type="project" value="UniProtKB-KW"/>
</dbReference>
<keyword evidence="2" id="KW-0806">Transcription termination</keyword>
<name>A0AAV3P696_LITER</name>
<dbReference type="PANTHER" id="PTHR13068">
    <property type="entry name" value="CGI-12 PROTEIN-RELATED"/>
    <property type="match status" value="1"/>
</dbReference>
<keyword evidence="5" id="KW-1185">Reference proteome</keyword>
<protein>
    <submittedName>
        <fullName evidence="4">Uncharacterized protein</fullName>
    </submittedName>
</protein>
<evidence type="ECO:0000256" key="3">
    <source>
        <dbReference type="ARBA" id="ARBA00022946"/>
    </source>
</evidence>
<dbReference type="InterPro" id="IPR003690">
    <property type="entry name" value="MTERF"/>
</dbReference>
<dbReference type="AlphaFoldDB" id="A0AAV3P696"/>
<dbReference type="Gene3D" id="1.25.70.10">
    <property type="entry name" value="Transcription termination factor 3, mitochondrial"/>
    <property type="match status" value="2"/>
</dbReference>
<evidence type="ECO:0000256" key="2">
    <source>
        <dbReference type="ARBA" id="ARBA00022472"/>
    </source>
</evidence>
<keyword evidence="2" id="KW-0805">Transcription regulation</keyword>
<comment type="similarity">
    <text evidence="1">Belongs to the mTERF family.</text>
</comment>
<keyword evidence="3" id="KW-0809">Transit peptide</keyword>
<dbReference type="Proteomes" id="UP001454036">
    <property type="component" value="Unassembled WGS sequence"/>
</dbReference>
<evidence type="ECO:0000313" key="5">
    <source>
        <dbReference type="Proteomes" id="UP001454036"/>
    </source>
</evidence>
<dbReference type="SMART" id="SM00733">
    <property type="entry name" value="Mterf"/>
    <property type="match status" value="5"/>
</dbReference>
<evidence type="ECO:0000313" key="4">
    <source>
        <dbReference type="EMBL" id="GAA0146627.1"/>
    </source>
</evidence>
<keyword evidence="2" id="KW-0804">Transcription</keyword>
<gene>
    <name evidence="4" type="ORF">LIER_36351</name>
</gene>
<dbReference type="InterPro" id="IPR038538">
    <property type="entry name" value="MTERF_sf"/>
</dbReference>
<sequence>MAAFLAFVTRHTTLHHLFHSTKKPIFYSTITTKKPQNPFPLDFPTNSNHKNLIHHSILLKKYGYPSSQIPDFLTKNEFLLQFSTPKVEKSIKIVSSLNPSKDFLVSLVNDCPSVLEYEFMQKWEKFVDKVKGSCISSIAIKHVLEVCRRFDLGPDDVFRCVDCLKGLGLSGDSVGKVLEGFPSVIMMNQGVICRNVAFFEDIGIEREDLFRIIRLYPGVLAFGVENKLKPLFEEFEGLGFSLDMVNNELVRDPRVLELEPGELSHCLRMLRSLKCRVGIKEDIFREGAFRAGYELKLRVGCLRKYGLTHRDAFTVLWKEPRAIVYDIKDIENKVDFLIQTMKCDILCLVDAPEYLGVNFEKQILPRFNVIERLRSMGGIADEQMGLRSLIKPSRLRFYNLYVKPYPECEKIYGRYTEVGGNRSKHPVGMWKIFKPQKFEQSKEDIMLIRSYMEKLNCKRL</sequence>
<dbReference type="Pfam" id="PF02536">
    <property type="entry name" value="mTERF"/>
    <property type="match status" value="2"/>
</dbReference>
<reference evidence="4 5" key="1">
    <citation type="submission" date="2024-01" db="EMBL/GenBank/DDBJ databases">
        <title>The complete chloroplast genome sequence of Lithospermum erythrorhizon: insights into the phylogenetic relationship among Boraginaceae species and the maternal lineages of purple gromwells.</title>
        <authorList>
            <person name="Okada T."/>
            <person name="Watanabe K."/>
        </authorList>
    </citation>
    <scope>NUCLEOTIDE SEQUENCE [LARGE SCALE GENOMIC DNA]</scope>
</reference>
<comment type="caution">
    <text evidence="4">The sequence shown here is derived from an EMBL/GenBank/DDBJ whole genome shotgun (WGS) entry which is preliminary data.</text>
</comment>
<accession>A0AAV3P696</accession>
<organism evidence="4 5">
    <name type="scientific">Lithospermum erythrorhizon</name>
    <name type="common">Purple gromwell</name>
    <name type="synonym">Lithospermum officinale var. erythrorhizon</name>
    <dbReference type="NCBI Taxonomy" id="34254"/>
    <lineage>
        <taxon>Eukaryota</taxon>
        <taxon>Viridiplantae</taxon>
        <taxon>Streptophyta</taxon>
        <taxon>Embryophyta</taxon>
        <taxon>Tracheophyta</taxon>
        <taxon>Spermatophyta</taxon>
        <taxon>Magnoliopsida</taxon>
        <taxon>eudicotyledons</taxon>
        <taxon>Gunneridae</taxon>
        <taxon>Pentapetalae</taxon>
        <taxon>asterids</taxon>
        <taxon>lamiids</taxon>
        <taxon>Boraginales</taxon>
        <taxon>Boraginaceae</taxon>
        <taxon>Boraginoideae</taxon>
        <taxon>Lithospermeae</taxon>
        <taxon>Lithospermum</taxon>
    </lineage>
</organism>
<evidence type="ECO:0000256" key="1">
    <source>
        <dbReference type="ARBA" id="ARBA00007692"/>
    </source>
</evidence>
<dbReference type="GO" id="GO:0003676">
    <property type="term" value="F:nucleic acid binding"/>
    <property type="evidence" value="ECO:0007669"/>
    <property type="project" value="InterPro"/>
</dbReference>